<evidence type="ECO:0000313" key="2">
    <source>
        <dbReference type="Proteomes" id="UP000234474"/>
    </source>
</evidence>
<dbReference type="VEuPathDB" id="FungiDB:P174DRAFT_430474"/>
<name>A0A2I1CF03_ASPN1</name>
<dbReference type="RefSeq" id="XP_024684797.1">
    <property type="nucleotide sequence ID" value="XM_024825630.1"/>
</dbReference>
<protein>
    <submittedName>
        <fullName evidence="1">Uncharacterized protein</fullName>
    </submittedName>
</protein>
<organism evidence="1 2">
    <name type="scientific">Aspergillus novofumigatus (strain IBT 16806)</name>
    <dbReference type="NCBI Taxonomy" id="1392255"/>
    <lineage>
        <taxon>Eukaryota</taxon>
        <taxon>Fungi</taxon>
        <taxon>Dikarya</taxon>
        <taxon>Ascomycota</taxon>
        <taxon>Pezizomycotina</taxon>
        <taxon>Eurotiomycetes</taxon>
        <taxon>Eurotiomycetidae</taxon>
        <taxon>Eurotiales</taxon>
        <taxon>Aspergillaceae</taxon>
        <taxon>Aspergillus</taxon>
        <taxon>Aspergillus subgen. Fumigati</taxon>
    </lineage>
</organism>
<dbReference type="GeneID" id="36532955"/>
<dbReference type="Proteomes" id="UP000234474">
    <property type="component" value="Unassembled WGS sequence"/>
</dbReference>
<dbReference type="AlphaFoldDB" id="A0A2I1CF03"/>
<evidence type="ECO:0000313" key="1">
    <source>
        <dbReference type="EMBL" id="PKX96202.1"/>
    </source>
</evidence>
<dbReference type="EMBL" id="MSZS01000003">
    <property type="protein sequence ID" value="PKX96202.1"/>
    <property type="molecule type" value="Genomic_DNA"/>
</dbReference>
<gene>
    <name evidence="1" type="ORF">P174DRAFT_430474</name>
</gene>
<proteinExistence type="predicted"/>
<dbReference type="OrthoDB" id="5429716at2759"/>
<keyword evidence="2" id="KW-1185">Reference proteome</keyword>
<accession>A0A2I1CF03</accession>
<sequence length="158" mass="16719">MPSITTTDGYTFTNWGPLTMTFTGPASCATATGNHMLGLNNTAPVWEYAVQCSTVGCGDCIPTRTVSLSTTSDENPTTLETQVYFSPGLYCPSRWATRGIAVRDSNNGLSSSGILSPTSISTETIIVEGTTSKPLENIVTAMQPISVMTRTFSPSETS</sequence>
<reference evidence="2" key="1">
    <citation type="journal article" date="2018" name="Proc. Natl. Acad. Sci. U.S.A.">
        <title>Linking secondary metabolites to gene clusters through genome sequencing of six diverse Aspergillus species.</title>
        <authorList>
            <person name="Kaerboelling I."/>
            <person name="Vesth T.C."/>
            <person name="Frisvad J.C."/>
            <person name="Nybo J.L."/>
            <person name="Theobald S."/>
            <person name="Kuo A."/>
            <person name="Bowyer P."/>
            <person name="Matsuda Y."/>
            <person name="Mondo S."/>
            <person name="Lyhne E.K."/>
            <person name="Kogle M.E."/>
            <person name="Clum A."/>
            <person name="Lipzen A."/>
            <person name="Salamov A."/>
            <person name="Ngan C.Y."/>
            <person name="Daum C."/>
            <person name="Chiniquy J."/>
            <person name="Barry K."/>
            <person name="LaButti K."/>
            <person name="Haridas S."/>
            <person name="Simmons B.A."/>
            <person name="Magnuson J.K."/>
            <person name="Mortensen U.H."/>
            <person name="Larsen T.O."/>
            <person name="Grigoriev I.V."/>
            <person name="Baker S.E."/>
            <person name="Andersen M.R."/>
        </authorList>
    </citation>
    <scope>NUCLEOTIDE SEQUENCE [LARGE SCALE GENOMIC DNA]</scope>
    <source>
        <strain evidence="2">IBT 16806</strain>
    </source>
</reference>
<comment type="caution">
    <text evidence="1">The sequence shown here is derived from an EMBL/GenBank/DDBJ whole genome shotgun (WGS) entry which is preliminary data.</text>
</comment>